<protein>
    <submittedName>
        <fullName evidence="3">DinB family protein</fullName>
    </submittedName>
</protein>
<dbReference type="Gene3D" id="1.20.120.450">
    <property type="entry name" value="dinb family like domain"/>
    <property type="match status" value="1"/>
</dbReference>
<organism evidence="3 4">
    <name type="scientific">Fredinandcohnia salidurans</name>
    <dbReference type="NCBI Taxonomy" id="2595041"/>
    <lineage>
        <taxon>Bacteria</taxon>
        <taxon>Bacillati</taxon>
        <taxon>Bacillota</taxon>
        <taxon>Bacilli</taxon>
        <taxon>Bacillales</taxon>
        <taxon>Bacillaceae</taxon>
        <taxon>Fredinandcohnia</taxon>
    </lineage>
</organism>
<dbReference type="RefSeq" id="WP_388040729.1">
    <property type="nucleotide sequence ID" value="NZ_JBHUEK010000029.1"/>
</dbReference>
<dbReference type="InterPro" id="IPR007837">
    <property type="entry name" value="DinB"/>
</dbReference>
<evidence type="ECO:0000313" key="4">
    <source>
        <dbReference type="Proteomes" id="UP001597227"/>
    </source>
</evidence>
<dbReference type="InterPro" id="IPR034660">
    <property type="entry name" value="DinB/YfiT-like"/>
</dbReference>
<proteinExistence type="inferred from homology"/>
<sequence>MYHTLEEFLQDWNYEGSATQKILDALTDESLSQSVAAGHRTLGELAWHVVTSVHQIISQTGLQFEGAAGEAVPASAKEMADSYRTTSENLVSAIKEQWNDATLKEMKEMFGQPMPVAVILGMTNTHQIHHRGQMTILMRQAGLKVPGVYGPSKEEWGA</sequence>
<evidence type="ECO:0000256" key="1">
    <source>
        <dbReference type="ARBA" id="ARBA00008635"/>
    </source>
</evidence>
<dbReference type="SUPFAM" id="SSF109854">
    <property type="entry name" value="DinB/YfiT-like putative metalloenzymes"/>
    <property type="match status" value="1"/>
</dbReference>
<gene>
    <name evidence="3" type="ORF">ACFSFW_19805</name>
</gene>
<dbReference type="EMBL" id="JBHUEK010000029">
    <property type="protein sequence ID" value="MFD1780901.1"/>
    <property type="molecule type" value="Genomic_DNA"/>
</dbReference>
<accession>A0ABW4MT22</accession>
<evidence type="ECO:0000256" key="2">
    <source>
        <dbReference type="ARBA" id="ARBA00022723"/>
    </source>
</evidence>
<name>A0ABW4MT22_9BACI</name>
<reference evidence="4" key="1">
    <citation type="journal article" date="2019" name="Int. J. Syst. Evol. Microbiol.">
        <title>The Global Catalogue of Microorganisms (GCM) 10K type strain sequencing project: providing services to taxonomists for standard genome sequencing and annotation.</title>
        <authorList>
            <consortium name="The Broad Institute Genomics Platform"/>
            <consortium name="The Broad Institute Genome Sequencing Center for Infectious Disease"/>
            <person name="Wu L."/>
            <person name="Ma J."/>
        </authorList>
    </citation>
    <scope>NUCLEOTIDE SEQUENCE [LARGE SCALE GENOMIC DNA]</scope>
    <source>
        <strain evidence="4">CCUG 15531</strain>
    </source>
</reference>
<comment type="caution">
    <text evidence="3">The sequence shown here is derived from an EMBL/GenBank/DDBJ whole genome shotgun (WGS) entry which is preliminary data.</text>
</comment>
<dbReference type="Proteomes" id="UP001597227">
    <property type="component" value="Unassembled WGS sequence"/>
</dbReference>
<comment type="similarity">
    <text evidence="1">Belongs to the DinB family.</text>
</comment>
<evidence type="ECO:0000313" key="3">
    <source>
        <dbReference type="EMBL" id="MFD1780901.1"/>
    </source>
</evidence>
<keyword evidence="4" id="KW-1185">Reference proteome</keyword>
<dbReference type="Pfam" id="PF05163">
    <property type="entry name" value="DinB"/>
    <property type="match status" value="1"/>
</dbReference>
<keyword evidence="2" id="KW-0479">Metal-binding</keyword>